<feature type="region of interest" description="Disordered" evidence="1">
    <location>
        <begin position="1"/>
        <end position="24"/>
    </location>
</feature>
<accession>A0A6C0HDA6</accession>
<dbReference type="AlphaFoldDB" id="A0A6C0HDA6"/>
<evidence type="ECO:0000256" key="1">
    <source>
        <dbReference type="SAM" id="MobiDB-lite"/>
    </source>
</evidence>
<dbReference type="EMBL" id="MN739930">
    <property type="protein sequence ID" value="QHT78360.1"/>
    <property type="molecule type" value="Genomic_DNA"/>
</dbReference>
<protein>
    <submittedName>
        <fullName evidence="2">Uncharacterized protein</fullName>
    </submittedName>
</protein>
<reference evidence="2" key="1">
    <citation type="journal article" date="2020" name="Nature">
        <title>Giant virus diversity and host interactions through global metagenomics.</title>
        <authorList>
            <person name="Schulz F."/>
            <person name="Roux S."/>
            <person name="Paez-Espino D."/>
            <person name="Jungbluth S."/>
            <person name="Walsh D.A."/>
            <person name="Denef V.J."/>
            <person name="McMahon K.D."/>
            <person name="Konstantinidis K.T."/>
            <person name="Eloe-Fadrosh E.A."/>
            <person name="Kyrpides N.C."/>
            <person name="Woyke T."/>
        </authorList>
    </citation>
    <scope>NUCLEOTIDE SEQUENCE</scope>
    <source>
        <strain evidence="2">GVMAG-M-3300023179-91</strain>
    </source>
</reference>
<name>A0A6C0HDA6_9ZZZZ</name>
<feature type="region of interest" description="Disordered" evidence="1">
    <location>
        <begin position="97"/>
        <end position="116"/>
    </location>
</feature>
<evidence type="ECO:0000313" key="2">
    <source>
        <dbReference type="EMBL" id="QHT78360.1"/>
    </source>
</evidence>
<sequence>MKIVEWKWSNGEKAERTPRPPLNQKRTQFVEEQEYEFSYEVHDENQVVNRCLTSAEEMLGLREIMDQGQQNLMNEFQKQPNKREDTYNRMAEREMVGQRGMNPFFSQNSNNNSGYIDDLMNQEQFMKPISTSLEREN</sequence>
<organism evidence="2">
    <name type="scientific">viral metagenome</name>
    <dbReference type="NCBI Taxonomy" id="1070528"/>
    <lineage>
        <taxon>unclassified sequences</taxon>
        <taxon>metagenomes</taxon>
        <taxon>organismal metagenomes</taxon>
    </lineage>
</organism>
<proteinExistence type="predicted"/>